<dbReference type="EMBL" id="CP068393">
    <property type="protein sequence ID" value="QUC68164.1"/>
    <property type="molecule type" value="Genomic_DNA"/>
</dbReference>
<accession>A0AC61N9B3</accession>
<organism evidence="1 2">
    <name type="scientific">Aristaeella hokkaidonensis</name>
    <dbReference type="NCBI Taxonomy" id="3046382"/>
    <lineage>
        <taxon>Bacteria</taxon>
        <taxon>Bacillati</taxon>
        <taxon>Bacillota</taxon>
        <taxon>Clostridia</taxon>
        <taxon>Eubacteriales</taxon>
        <taxon>Aristaeellaceae</taxon>
        <taxon>Aristaeella</taxon>
    </lineage>
</organism>
<sequence length="111" mass="11649">MTSRLTLGIGSNLLDAILGYAVVFIGLTLLMTVIVVVGKIFTAKKAAPAEEKAAPAATAPAAPKKLAPGSAGDVKLYDTDPRDAAMIMAIVANKLDKPLNELRFRSIKEVK</sequence>
<keyword evidence="2" id="KW-1185">Reference proteome</keyword>
<gene>
    <name evidence="1" type="ORF">JYE49_05585</name>
</gene>
<protein>
    <submittedName>
        <fullName evidence="1">OadG family protein</fullName>
    </submittedName>
</protein>
<evidence type="ECO:0000313" key="1">
    <source>
        <dbReference type="EMBL" id="QUC68164.1"/>
    </source>
</evidence>
<evidence type="ECO:0000313" key="2">
    <source>
        <dbReference type="Proteomes" id="UP000682782"/>
    </source>
</evidence>
<dbReference type="Proteomes" id="UP000682782">
    <property type="component" value="Chromosome"/>
</dbReference>
<name>A0AC61N9B3_9FIRM</name>
<proteinExistence type="predicted"/>
<reference evidence="1" key="1">
    <citation type="submission" date="2021-01" db="EMBL/GenBank/DDBJ databases">
        <title>Complete genome sequence of Clostridiales bacterium R-7.</title>
        <authorList>
            <person name="Mahoney-Kurpe S.C."/>
            <person name="Palevich N."/>
            <person name="Koike S."/>
            <person name="Moon C.D."/>
            <person name="Attwood G.T."/>
        </authorList>
    </citation>
    <scope>NUCLEOTIDE SEQUENCE</scope>
    <source>
        <strain evidence="1">R-7</strain>
    </source>
</reference>